<organism evidence="2 3">
    <name type="scientific">candidate division WWE3 bacterium RIFCSPLOWO2_12_FULL_36_10</name>
    <dbReference type="NCBI Taxonomy" id="1802630"/>
    <lineage>
        <taxon>Bacteria</taxon>
        <taxon>Katanobacteria</taxon>
    </lineage>
</organism>
<dbReference type="STRING" id="1802630.A3H26_02235"/>
<accession>A0A1F4VG43</accession>
<name>A0A1F4VG43_UNCKA</name>
<sequence>MKSLFVLTFAVNLVLLFVSYRFLGLLIAILVALGVYFFVSKQFPLKSGLGEKLSLASVHLLGVFAVQSLLHNPFITLAAAIIETVSVIIFFNVSD</sequence>
<evidence type="ECO:0000313" key="3">
    <source>
        <dbReference type="Proteomes" id="UP000177763"/>
    </source>
</evidence>
<reference evidence="2 3" key="1">
    <citation type="journal article" date="2016" name="Nat. Commun.">
        <title>Thousands of microbial genomes shed light on interconnected biogeochemical processes in an aquifer system.</title>
        <authorList>
            <person name="Anantharaman K."/>
            <person name="Brown C.T."/>
            <person name="Hug L.A."/>
            <person name="Sharon I."/>
            <person name="Castelle C.J."/>
            <person name="Probst A.J."/>
            <person name="Thomas B.C."/>
            <person name="Singh A."/>
            <person name="Wilkins M.J."/>
            <person name="Karaoz U."/>
            <person name="Brodie E.L."/>
            <person name="Williams K.H."/>
            <person name="Hubbard S.S."/>
            <person name="Banfield J.F."/>
        </authorList>
    </citation>
    <scope>NUCLEOTIDE SEQUENCE [LARGE SCALE GENOMIC DNA]</scope>
</reference>
<keyword evidence="1" id="KW-1133">Transmembrane helix</keyword>
<gene>
    <name evidence="2" type="ORF">A3H26_02235</name>
</gene>
<comment type="caution">
    <text evidence="2">The sequence shown here is derived from an EMBL/GenBank/DDBJ whole genome shotgun (WGS) entry which is preliminary data.</text>
</comment>
<keyword evidence="1" id="KW-0472">Membrane</keyword>
<feature type="transmembrane region" description="Helical" evidence="1">
    <location>
        <begin position="20"/>
        <end position="39"/>
    </location>
</feature>
<evidence type="ECO:0000313" key="2">
    <source>
        <dbReference type="EMBL" id="OGC56164.1"/>
    </source>
</evidence>
<dbReference type="EMBL" id="MEVN01000046">
    <property type="protein sequence ID" value="OGC56164.1"/>
    <property type="molecule type" value="Genomic_DNA"/>
</dbReference>
<evidence type="ECO:0000256" key="1">
    <source>
        <dbReference type="SAM" id="Phobius"/>
    </source>
</evidence>
<dbReference type="Proteomes" id="UP000177763">
    <property type="component" value="Unassembled WGS sequence"/>
</dbReference>
<dbReference type="AlphaFoldDB" id="A0A1F4VG43"/>
<keyword evidence="1" id="KW-0812">Transmembrane</keyword>
<feature type="transmembrane region" description="Helical" evidence="1">
    <location>
        <begin position="75"/>
        <end position="93"/>
    </location>
</feature>
<proteinExistence type="predicted"/>
<protein>
    <submittedName>
        <fullName evidence="2">Uncharacterized protein</fullName>
    </submittedName>
</protein>